<accession>A0A2T3QGL4</accession>
<evidence type="ECO:0000313" key="2">
    <source>
        <dbReference type="Proteomes" id="UP000251647"/>
    </source>
</evidence>
<dbReference type="Gene3D" id="3.40.630.30">
    <property type="match status" value="1"/>
</dbReference>
<dbReference type="RefSeq" id="WP_005301712.1">
    <property type="nucleotide sequence ID" value="NZ_PYOG01000024.1"/>
</dbReference>
<gene>
    <name evidence="1" type="ORF">NCTC11647_00068</name>
</gene>
<dbReference type="EMBL" id="UATL01000001">
    <property type="protein sequence ID" value="SPY27067.1"/>
    <property type="molecule type" value="Genomic_DNA"/>
</dbReference>
<organism evidence="1 2">
    <name type="scientific">Photobacterium damselae</name>
    <dbReference type="NCBI Taxonomy" id="38293"/>
    <lineage>
        <taxon>Bacteria</taxon>
        <taxon>Pseudomonadati</taxon>
        <taxon>Pseudomonadota</taxon>
        <taxon>Gammaproteobacteria</taxon>
        <taxon>Vibrionales</taxon>
        <taxon>Vibrionaceae</taxon>
        <taxon>Photobacterium</taxon>
    </lineage>
</organism>
<name>A0A2T3QGL4_PHODM</name>
<dbReference type="Proteomes" id="UP000251647">
    <property type="component" value="Unassembled WGS sequence"/>
</dbReference>
<dbReference type="AlphaFoldDB" id="A0A2T3QGL4"/>
<dbReference type="OrthoDB" id="9773249at2"/>
<sequence length="353" mass="41428">MDNLRLQKFKDISIDDKFFGSLKESYKEFSDWFHKKAEDSALVLYNEQNEIEGFLFCKFECGPGDDTTPLLPDSNHMKVGTFKFNPQGTRRGDRYLKKIFDYALAHSSNVQDIYVTVFEEKHGYLVNLFNRYGFEHYGTKPSKNGVEQVLLRDLNKTHNDVDKDYPFIHCKDSRKYLLGIYPEHHTKLFPDSRLFTESPNIVKDISHSNSIHKIYICQMRAVMELQRGDVIVIYRTGDGRGAAEYRAVATSLCVVEGVHTIDTYENEEHFVSECVKFSVFSEKELRQIYRERRYNYVINFTYNVALPKRPIRKTLAEQVGLNREDRWGFLELSDQQFQELIRVAEVDPKFIRA</sequence>
<reference evidence="1 2" key="1">
    <citation type="submission" date="2018-06" db="EMBL/GenBank/DDBJ databases">
        <authorList>
            <consortium name="Pathogen Informatics"/>
            <person name="Doyle S."/>
        </authorList>
    </citation>
    <scope>NUCLEOTIDE SEQUENCE [LARGE SCALE GENOMIC DNA]</scope>
    <source>
        <strain evidence="1 2">NCTC11647</strain>
    </source>
</reference>
<proteinExistence type="predicted"/>
<evidence type="ECO:0000313" key="1">
    <source>
        <dbReference type="EMBL" id="SPY27067.1"/>
    </source>
</evidence>
<protein>
    <submittedName>
        <fullName evidence="1">Uncharacterized protein</fullName>
    </submittedName>
</protein>